<dbReference type="EMBL" id="JBBPBN010000103">
    <property type="protein sequence ID" value="KAK8979198.1"/>
    <property type="molecule type" value="Genomic_DNA"/>
</dbReference>
<protein>
    <submittedName>
        <fullName evidence="2">Uncharacterized protein</fullName>
    </submittedName>
</protein>
<feature type="region of interest" description="Disordered" evidence="1">
    <location>
        <begin position="1"/>
        <end position="27"/>
    </location>
</feature>
<proteinExistence type="predicted"/>
<feature type="region of interest" description="Disordered" evidence="1">
    <location>
        <begin position="223"/>
        <end position="248"/>
    </location>
</feature>
<comment type="caution">
    <text evidence="2">The sequence shown here is derived from an EMBL/GenBank/DDBJ whole genome shotgun (WGS) entry which is preliminary data.</text>
</comment>
<dbReference type="Proteomes" id="UP001396334">
    <property type="component" value="Unassembled WGS sequence"/>
</dbReference>
<organism evidence="2 3">
    <name type="scientific">Hibiscus sabdariffa</name>
    <name type="common">roselle</name>
    <dbReference type="NCBI Taxonomy" id="183260"/>
    <lineage>
        <taxon>Eukaryota</taxon>
        <taxon>Viridiplantae</taxon>
        <taxon>Streptophyta</taxon>
        <taxon>Embryophyta</taxon>
        <taxon>Tracheophyta</taxon>
        <taxon>Spermatophyta</taxon>
        <taxon>Magnoliopsida</taxon>
        <taxon>eudicotyledons</taxon>
        <taxon>Gunneridae</taxon>
        <taxon>Pentapetalae</taxon>
        <taxon>rosids</taxon>
        <taxon>malvids</taxon>
        <taxon>Malvales</taxon>
        <taxon>Malvaceae</taxon>
        <taxon>Malvoideae</taxon>
        <taxon>Hibiscus</taxon>
    </lineage>
</organism>
<reference evidence="2 3" key="1">
    <citation type="journal article" date="2024" name="G3 (Bethesda)">
        <title>Genome assembly of Hibiscus sabdariffa L. provides insights into metabolisms of medicinal natural products.</title>
        <authorList>
            <person name="Kim T."/>
        </authorList>
    </citation>
    <scope>NUCLEOTIDE SEQUENCE [LARGE SCALE GENOMIC DNA]</scope>
    <source>
        <strain evidence="2">TK-2024</strain>
        <tissue evidence="2">Old leaves</tissue>
    </source>
</reference>
<evidence type="ECO:0000313" key="2">
    <source>
        <dbReference type="EMBL" id="KAK8979198.1"/>
    </source>
</evidence>
<evidence type="ECO:0000256" key="1">
    <source>
        <dbReference type="SAM" id="MobiDB-lite"/>
    </source>
</evidence>
<keyword evidence="3" id="KW-1185">Reference proteome</keyword>
<evidence type="ECO:0000313" key="3">
    <source>
        <dbReference type="Proteomes" id="UP001396334"/>
    </source>
</evidence>
<name>A0ABR2NSP9_9ROSI</name>
<gene>
    <name evidence="2" type="ORF">V6N11_009407</name>
</gene>
<sequence>MELEMTHLVNGDVEDGGNSRKPSQPATITSDMKISFRDMSSSTVVVEAQPRKNHQSLGPGLFDPWVQVERRRCRPSIAFKTFGTEKGDSSSIRGSRFQDLADCEDSQHLNYGVNILFATVDVSLIHNVSFVPNSIVAAKSNKQQSTVAVADNMPGLSEVRSVIAEQNDARMKNVYEAVALQQSEKVVVAPSSLHVGKHTTVRVVDEGAKRVVPNLLGKAMYGPIRKAGSKGSTPKHGNVQGRGKASQVKPRVQWIDNHTYVGEERNSAL</sequence>
<accession>A0ABR2NSP9</accession>